<accession>A0A150NCW3</accession>
<keyword evidence="6 8" id="KW-0326">Glycosidase</keyword>
<dbReference type="UniPathway" id="UPA00238"/>
<dbReference type="PANTHER" id="PTHR43101:SF1">
    <property type="entry name" value="BETA-FRUCTOSIDASE"/>
    <property type="match status" value="1"/>
</dbReference>
<feature type="domain" description="Glycosyl hydrolase family 32 C-terminal" evidence="11">
    <location>
        <begin position="343"/>
        <end position="471"/>
    </location>
</feature>
<feature type="domain" description="Glycosyl hydrolase family 32 N-terminal" evidence="10">
    <location>
        <begin position="34"/>
        <end position="339"/>
    </location>
</feature>
<protein>
    <recommendedName>
        <fullName evidence="4 8">Sucrose-6-phosphate hydrolase</fullName>
        <ecNumber evidence="3 8">3.2.1.26</ecNumber>
    </recommendedName>
    <alternativeName>
        <fullName evidence="7 9">Invertase</fullName>
    </alternativeName>
</protein>
<evidence type="ECO:0000256" key="4">
    <source>
        <dbReference type="ARBA" id="ARBA00019623"/>
    </source>
</evidence>
<evidence type="ECO:0000259" key="10">
    <source>
        <dbReference type="Pfam" id="PF00251"/>
    </source>
</evidence>
<dbReference type="SUPFAM" id="SSF49899">
    <property type="entry name" value="Concanavalin A-like lectins/glucanases"/>
    <property type="match status" value="1"/>
</dbReference>
<dbReference type="InterPro" id="IPR013189">
    <property type="entry name" value="Glyco_hydro_32_C"/>
</dbReference>
<evidence type="ECO:0000259" key="11">
    <source>
        <dbReference type="Pfam" id="PF08244"/>
    </source>
</evidence>
<keyword evidence="5 8" id="KW-0378">Hydrolase</keyword>
<comment type="subcellular location">
    <subcellularLocation>
        <location evidence="9">Cytoplasm</location>
    </subcellularLocation>
</comment>
<evidence type="ECO:0000256" key="7">
    <source>
        <dbReference type="ARBA" id="ARBA00033367"/>
    </source>
</evidence>
<evidence type="ECO:0000256" key="6">
    <source>
        <dbReference type="ARBA" id="ARBA00023295"/>
    </source>
</evidence>
<dbReference type="PATRIC" id="fig|1422.17.peg.2648"/>
<organism evidence="12 13">
    <name type="scientific">Geobacillus stearothermophilus</name>
    <name type="common">Bacillus stearothermophilus</name>
    <dbReference type="NCBI Taxonomy" id="1422"/>
    <lineage>
        <taxon>Bacteria</taxon>
        <taxon>Bacillati</taxon>
        <taxon>Bacillota</taxon>
        <taxon>Bacilli</taxon>
        <taxon>Bacillales</taxon>
        <taxon>Anoxybacillaceae</taxon>
        <taxon>Geobacillus</taxon>
    </lineage>
</organism>
<dbReference type="EC" id="3.2.1.26" evidence="3 8"/>
<dbReference type="InterPro" id="IPR018053">
    <property type="entry name" value="Glyco_hydro_32_AS"/>
</dbReference>
<reference evidence="12 13" key="1">
    <citation type="submission" date="2016-01" db="EMBL/GenBank/DDBJ databases">
        <title>Draft Genome Sequences of Seven Thermophilic Sporeformers Isolated from Foods.</title>
        <authorList>
            <person name="Berendsen E.M."/>
            <person name="Wells-Bennik M.H."/>
            <person name="Krawcyk A.O."/>
            <person name="De Jong A."/>
            <person name="Holsappel S."/>
            <person name="Eijlander R.T."/>
            <person name="Kuipers O.P."/>
        </authorList>
    </citation>
    <scope>NUCLEOTIDE SEQUENCE [LARGE SCALE GENOMIC DNA]</scope>
    <source>
        <strain evidence="12 13">B4114</strain>
    </source>
</reference>
<evidence type="ECO:0000256" key="9">
    <source>
        <dbReference type="RuleBase" id="RU365015"/>
    </source>
</evidence>
<dbReference type="Pfam" id="PF00251">
    <property type="entry name" value="Glyco_hydro_32N"/>
    <property type="match status" value="1"/>
</dbReference>
<dbReference type="AlphaFoldDB" id="A0A150NCW3"/>
<dbReference type="Gene3D" id="2.60.120.560">
    <property type="entry name" value="Exo-inulinase, domain 1"/>
    <property type="match status" value="1"/>
</dbReference>
<dbReference type="Gene3D" id="2.115.10.20">
    <property type="entry name" value="Glycosyl hydrolase domain, family 43"/>
    <property type="match status" value="1"/>
</dbReference>
<comment type="catalytic activity">
    <reaction evidence="8">
        <text>Hydrolysis of terminal non-reducing beta-D-fructofuranoside residues in beta-D-fructofuranosides.</text>
        <dbReference type="EC" id="3.2.1.26"/>
    </reaction>
</comment>
<dbReference type="GO" id="GO:0005985">
    <property type="term" value="P:sucrose metabolic process"/>
    <property type="evidence" value="ECO:0007669"/>
    <property type="project" value="UniProtKB-UniPathway"/>
</dbReference>
<dbReference type="SMART" id="SM00640">
    <property type="entry name" value="Glyco_32"/>
    <property type="match status" value="1"/>
</dbReference>
<dbReference type="InterPro" id="IPR013148">
    <property type="entry name" value="Glyco_hydro_32_N"/>
</dbReference>
<evidence type="ECO:0000256" key="1">
    <source>
        <dbReference type="ARBA" id="ARBA00004914"/>
    </source>
</evidence>
<evidence type="ECO:0000256" key="2">
    <source>
        <dbReference type="ARBA" id="ARBA00009902"/>
    </source>
</evidence>
<keyword evidence="9" id="KW-0119">Carbohydrate metabolism</keyword>
<evidence type="ECO:0000313" key="12">
    <source>
        <dbReference type="EMBL" id="KYD34525.1"/>
    </source>
</evidence>
<dbReference type="Proteomes" id="UP000075517">
    <property type="component" value="Unassembled WGS sequence"/>
</dbReference>
<keyword evidence="9" id="KW-0963">Cytoplasm</keyword>
<evidence type="ECO:0000256" key="3">
    <source>
        <dbReference type="ARBA" id="ARBA00012758"/>
    </source>
</evidence>
<comment type="pathway">
    <text evidence="1 9">Glycan biosynthesis; sucrose metabolism.</text>
</comment>
<dbReference type="EMBL" id="LQYY01000046">
    <property type="protein sequence ID" value="KYD34525.1"/>
    <property type="molecule type" value="Genomic_DNA"/>
</dbReference>
<dbReference type="InterPro" id="IPR023296">
    <property type="entry name" value="Glyco_hydro_beta-prop_sf"/>
</dbReference>
<dbReference type="PROSITE" id="PS00609">
    <property type="entry name" value="GLYCOSYL_HYDROL_F32"/>
    <property type="match status" value="1"/>
</dbReference>
<comment type="function">
    <text evidence="9">Enables the bacterium to metabolize sucrose as a sole carbon source.</text>
</comment>
<dbReference type="InterPro" id="IPR051214">
    <property type="entry name" value="GH32_Enzymes"/>
</dbReference>
<dbReference type="PANTHER" id="PTHR43101">
    <property type="entry name" value="BETA-FRUCTOSIDASE"/>
    <property type="match status" value="1"/>
</dbReference>
<dbReference type="CDD" id="cd18623">
    <property type="entry name" value="GH32_ScrB-like"/>
    <property type="match status" value="1"/>
</dbReference>
<evidence type="ECO:0000256" key="8">
    <source>
        <dbReference type="RuleBase" id="RU362110"/>
    </source>
</evidence>
<proteinExistence type="inferred from homology"/>
<dbReference type="InterPro" id="IPR001362">
    <property type="entry name" value="Glyco_hydro_32"/>
</dbReference>
<sequence>MKSEREQKLIEQAYAEVEKYETLVNRDRYRLRYHLMPPVGLMNDPNGLIDWHGTYHVFYQWMPFRTGHGAKFWGHYTSPDLVHWQAAPIALAPSEWYDKDGCYSGSAISCDGKLVLFYTGNVKDEQGNRQTYQCMAVSEDGIHFTKKGVVITLPDGYTAHFRDPKVWRYQGHWYMILGAQSESGDGKAVLFRSADLCHWEHLGPIAGGNMNGLGPFGYMWECPDLFPLDGQDVLIVCPQGLKPDGMRYQNVYQSGYFVGRFDYERAEFLHGTFEELDRGFEFYAPQTMLDRNGRRILIGWMGVPDQDEDRQPTVSHRWVHALTLPRELRLTGGKLRQTPVEELKQLRKQKVAYPSATVVNELRSWPGLEGDAIELRLDNIELFGSMMEIYFRHAARLVYNSDEGVLTLERKSFVNGLTEKRQCRLPRLRSLHVFLDTSSIELFVNDGEETFTARFFPHPDDQTILFGTHGHLHMDIEKWDLLR</sequence>
<dbReference type="GO" id="GO:0005737">
    <property type="term" value="C:cytoplasm"/>
    <property type="evidence" value="ECO:0007669"/>
    <property type="project" value="UniProtKB-SubCell"/>
</dbReference>
<evidence type="ECO:0000256" key="5">
    <source>
        <dbReference type="ARBA" id="ARBA00022801"/>
    </source>
</evidence>
<evidence type="ECO:0000313" key="13">
    <source>
        <dbReference type="Proteomes" id="UP000075517"/>
    </source>
</evidence>
<gene>
    <name evidence="12" type="ORF">B4114_2924</name>
</gene>
<dbReference type="InterPro" id="IPR006232">
    <property type="entry name" value="Suc6P_hydrolase"/>
</dbReference>
<dbReference type="Pfam" id="PF08244">
    <property type="entry name" value="Glyco_hydro_32C"/>
    <property type="match status" value="1"/>
</dbReference>
<name>A0A150NCW3_GEOSE</name>
<dbReference type="GO" id="GO:0004564">
    <property type="term" value="F:beta-fructofuranosidase activity"/>
    <property type="evidence" value="ECO:0007669"/>
    <property type="project" value="UniProtKB-EC"/>
</dbReference>
<comment type="similarity">
    <text evidence="2 8">Belongs to the glycosyl hydrolase 32 family.</text>
</comment>
<dbReference type="NCBIfam" id="TIGR01322">
    <property type="entry name" value="scrB_fam"/>
    <property type="match status" value="1"/>
</dbReference>
<dbReference type="InterPro" id="IPR013320">
    <property type="entry name" value="ConA-like_dom_sf"/>
</dbReference>
<dbReference type="SUPFAM" id="SSF75005">
    <property type="entry name" value="Arabinanase/levansucrase/invertase"/>
    <property type="match status" value="1"/>
</dbReference>
<comment type="caution">
    <text evidence="12">The sequence shown here is derived from an EMBL/GenBank/DDBJ whole genome shotgun (WGS) entry which is preliminary data.</text>
</comment>
<dbReference type="RefSeq" id="WP_061580639.1">
    <property type="nucleotide sequence ID" value="NZ_LQYY01000046.1"/>
</dbReference>